<dbReference type="Pfam" id="PF03473">
    <property type="entry name" value="MOSC"/>
    <property type="match status" value="1"/>
</dbReference>
<dbReference type="GO" id="GO:0003824">
    <property type="term" value="F:catalytic activity"/>
    <property type="evidence" value="ECO:0007669"/>
    <property type="project" value="InterPro"/>
</dbReference>
<gene>
    <name evidence="2" type="ORF">CRM82_20365</name>
</gene>
<organism evidence="2 3">
    <name type="scientific">Comamonas terrigena</name>
    <dbReference type="NCBI Taxonomy" id="32013"/>
    <lineage>
        <taxon>Bacteria</taxon>
        <taxon>Pseudomonadati</taxon>
        <taxon>Pseudomonadota</taxon>
        <taxon>Betaproteobacteria</taxon>
        <taxon>Burkholderiales</taxon>
        <taxon>Comamonadaceae</taxon>
        <taxon>Comamonas</taxon>
    </lineage>
</organism>
<dbReference type="Proteomes" id="UP000220246">
    <property type="component" value="Unassembled WGS sequence"/>
</dbReference>
<dbReference type="AlphaFoldDB" id="A0A2A7UZE6"/>
<dbReference type="PROSITE" id="PS51340">
    <property type="entry name" value="MOSC"/>
    <property type="match status" value="1"/>
</dbReference>
<dbReference type="SUPFAM" id="SSF50800">
    <property type="entry name" value="PK beta-barrel domain-like"/>
    <property type="match status" value="1"/>
</dbReference>
<dbReference type="InterPro" id="IPR005302">
    <property type="entry name" value="MoCF_Sase_C"/>
</dbReference>
<accession>A0A2A7UZE6</accession>
<evidence type="ECO:0000259" key="1">
    <source>
        <dbReference type="PROSITE" id="PS51340"/>
    </source>
</evidence>
<dbReference type="Pfam" id="PF03476">
    <property type="entry name" value="MOSC_N"/>
    <property type="match status" value="1"/>
</dbReference>
<keyword evidence="3" id="KW-1185">Reference proteome</keyword>
<evidence type="ECO:0000313" key="2">
    <source>
        <dbReference type="EMBL" id="PEH90638.1"/>
    </source>
</evidence>
<proteinExistence type="predicted"/>
<dbReference type="GO" id="GO:0030170">
    <property type="term" value="F:pyridoxal phosphate binding"/>
    <property type="evidence" value="ECO:0007669"/>
    <property type="project" value="InterPro"/>
</dbReference>
<feature type="domain" description="MOSC" evidence="1">
    <location>
        <begin position="134"/>
        <end position="293"/>
    </location>
</feature>
<dbReference type="PANTHER" id="PTHR14237:SF19">
    <property type="entry name" value="MITOCHONDRIAL AMIDOXIME REDUCING COMPONENT 1"/>
    <property type="match status" value="1"/>
</dbReference>
<dbReference type="RefSeq" id="WP_066537552.1">
    <property type="nucleotide sequence ID" value="NZ_JAOCAL010000003.1"/>
</dbReference>
<sequence length="297" mass="31762">MAAASWDAVETSADVQGRIAQLWVYPVKSCAGVQVPAVRLDATGLAQDREWMVVDPEGVFLTQRSHPRMVLIQPELLDGGEVLALQAPGQVRHVVQPPAEAALQQVEVWDDRVTGHDQGDAVAGWLSAFLGTDCRLVRFDRSRQRPCSRKWTGDVAASTFFADGYPLLVTTTAAGSELAERVQSAGGPHVDLLRFRANLVLDGLEAHEEDHLAQLHIRTAGGVVTLRPVKPCTRCPIPDIDPATAASSLDVSTALAAYRADARMDGAITFGMNAIVLQGAGLVLEAGQPMVGELAFD</sequence>
<comment type="caution">
    <text evidence="2">The sequence shown here is derived from an EMBL/GenBank/DDBJ whole genome shotgun (WGS) entry which is preliminary data.</text>
</comment>
<dbReference type="STRING" id="1219032.GCA_001515545_02184"/>
<dbReference type="EMBL" id="PDEA01000001">
    <property type="protein sequence ID" value="PEH90638.1"/>
    <property type="molecule type" value="Genomic_DNA"/>
</dbReference>
<dbReference type="GO" id="GO:0030151">
    <property type="term" value="F:molybdenum ion binding"/>
    <property type="evidence" value="ECO:0007669"/>
    <property type="project" value="InterPro"/>
</dbReference>
<dbReference type="InterPro" id="IPR005303">
    <property type="entry name" value="MOCOS_middle"/>
</dbReference>
<evidence type="ECO:0000313" key="3">
    <source>
        <dbReference type="Proteomes" id="UP000220246"/>
    </source>
</evidence>
<dbReference type="PANTHER" id="PTHR14237">
    <property type="entry name" value="MOLYBDOPTERIN COFACTOR SULFURASE MOSC"/>
    <property type="match status" value="1"/>
</dbReference>
<protein>
    <submittedName>
        <fullName evidence="2">MOSC domain-containing protein</fullName>
    </submittedName>
</protein>
<dbReference type="InterPro" id="IPR011037">
    <property type="entry name" value="Pyrv_Knase-like_insert_dom_sf"/>
</dbReference>
<reference evidence="3" key="1">
    <citation type="submission" date="2017-09" db="EMBL/GenBank/DDBJ databases">
        <title>FDA dAtabase for Regulatory Grade micrObial Sequences (FDA-ARGOS): Supporting development and validation of Infectious Disease Dx tests.</title>
        <authorList>
            <person name="Minogue T."/>
            <person name="Wolcott M."/>
            <person name="Wasieloski L."/>
            <person name="Aguilar W."/>
            <person name="Moore D."/>
            <person name="Tallon L."/>
            <person name="Sadzewicz L."/>
            <person name="Ott S."/>
            <person name="Zhao X."/>
            <person name="Nagaraj S."/>
            <person name="Vavikolanu K."/>
            <person name="Aluvathingal J."/>
            <person name="Nadendla S."/>
            <person name="Sichtig H."/>
        </authorList>
    </citation>
    <scope>NUCLEOTIDE SEQUENCE [LARGE SCALE GENOMIC DNA]</scope>
    <source>
        <strain evidence="3">FDAARGOS_394</strain>
    </source>
</reference>
<dbReference type="OrthoDB" id="581532at2"/>
<dbReference type="GeneID" id="80802990"/>
<dbReference type="SUPFAM" id="SSF141673">
    <property type="entry name" value="MOSC N-terminal domain-like"/>
    <property type="match status" value="1"/>
</dbReference>
<name>A0A2A7UZE6_COMTR</name>